<evidence type="ECO:0000313" key="2">
    <source>
        <dbReference type="Proteomes" id="UP000659388"/>
    </source>
</evidence>
<proteinExistence type="predicted"/>
<evidence type="ECO:0000313" key="1">
    <source>
        <dbReference type="EMBL" id="MBL3657441.1"/>
    </source>
</evidence>
<name>A0A937F6U0_9BACT</name>
<organism evidence="1 2">
    <name type="scientific">Fulvivirga sediminis</name>
    <dbReference type="NCBI Taxonomy" id="2803949"/>
    <lineage>
        <taxon>Bacteria</taxon>
        <taxon>Pseudomonadati</taxon>
        <taxon>Bacteroidota</taxon>
        <taxon>Cytophagia</taxon>
        <taxon>Cytophagales</taxon>
        <taxon>Fulvivirgaceae</taxon>
        <taxon>Fulvivirga</taxon>
    </lineage>
</organism>
<dbReference type="RefSeq" id="WP_202245236.1">
    <property type="nucleotide sequence ID" value="NZ_JAESIY010000008.1"/>
</dbReference>
<dbReference type="AlphaFoldDB" id="A0A937F6U0"/>
<protein>
    <submittedName>
        <fullName evidence="1">Uncharacterized protein</fullName>
    </submittedName>
</protein>
<dbReference type="EMBL" id="JAESIY010000008">
    <property type="protein sequence ID" value="MBL3657441.1"/>
    <property type="molecule type" value="Genomic_DNA"/>
</dbReference>
<reference evidence="1" key="1">
    <citation type="submission" date="2021-01" db="EMBL/GenBank/DDBJ databases">
        <title>Fulvivirga kasyanovii gen. nov., sp nov., a novel member of the phylum Bacteroidetes isolated from seawater in a mussel farm.</title>
        <authorList>
            <person name="Zhao L.-H."/>
            <person name="Wang Z.-J."/>
        </authorList>
    </citation>
    <scope>NUCLEOTIDE SEQUENCE</scope>
    <source>
        <strain evidence="1">2943</strain>
    </source>
</reference>
<keyword evidence="2" id="KW-1185">Reference proteome</keyword>
<comment type="caution">
    <text evidence="1">The sequence shown here is derived from an EMBL/GenBank/DDBJ whole genome shotgun (WGS) entry which is preliminary data.</text>
</comment>
<gene>
    <name evidence="1" type="ORF">JL102_14940</name>
</gene>
<dbReference type="Proteomes" id="UP000659388">
    <property type="component" value="Unassembled WGS sequence"/>
</dbReference>
<accession>A0A937F6U0</accession>
<sequence>METSQIIADLTSQEAEGVRRGGWFVITNSQNERIIKPLIPYLPVIASKAQGLKLGGGFAPNSRFGEYAIKVIEHYSKNNGCSCSLFPTIGLDLNPEKEYNNIAVLKTVKIEDKWIDYYLVNCNKCGQLFKVFERMGHWVFYEWKRLD</sequence>